<accession>A0ACB7PH17</accession>
<reference evidence="1 2" key="1">
    <citation type="journal article" date="2021" name="Nat. Commun.">
        <title>Genetic determinants of endophytism in the Arabidopsis root mycobiome.</title>
        <authorList>
            <person name="Mesny F."/>
            <person name="Miyauchi S."/>
            <person name="Thiergart T."/>
            <person name="Pickel B."/>
            <person name="Atanasova L."/>
            <person name="Karlsson M."/>
            <person name="Huettel B."/>
            <person name="Barry K.W."/>
            <person name="Haridas S."/>
            <person name="Chen C."/>
            <person name="Bauer D."/>
            <person name="Andreopoulos W."/>
            <person name="Pangilinan J."/>
            <person name="LaButti K."/>
            <person name="Riley R."/>
            <person name="Lipzen A."/>
            <person name="Clum A."/>
            <person name="Drula E."/>
            <person name="Henrissat B."/>
            <person name="Kohler A."/>
            <person name="Grigoriev I.V."/>
            <person name="Martin F.M."/>
            <person name="Hacquard S."/>
        </authorList>
    </citation>
    <scope>NUCLEOTIDE SEQUENCE [LARGE SCALE GENOMIC DNA]</scope>
    <source>
        <strain evidence="1 2">MPI-SDFR-AT-0079</strain>
    </source>
</reference>
<dbReference type="Proteomes" id="UP000724584">
    <property type="component" value="Unassembled WGS sequence"/>
</dbReference>
<proteinExistence type="predicted"/>
<sequence length="514" mass="57759">MPPDTPSITLPSWAPTLPTPLTTPLLLLTALTLWYLHSWHRLRSFPGPPLASLSYLWMFLTWRHGSQAALYGPLNERYATPTTPRTVRIGPRDLLTDDPALLRRMGAARSAYRRSNWYAPLRMDPYGAGLFSLTDNAAHDQLKGRLAFGYGGRENRGLEGDVDAVLGGLVRLLRGRYVGEGKKVDFARVVQFFTLDAITKIAYGEEFGFLASDSDVYSAIGGAEVGIPFLVLMAEMPLLGRIFTQPWLVKLLGPKKTDAGGMGKILAIAEQVVAKRFGPDAKDQKDMLGAFVRHGVTQRQCEIEVPFQLVAGSDTTATAIRGTMLHLGVTRHAYTKLQEEIDTAVTEGRISSPITNEEAKKLEYLQAVIYEGLRMQIPFSGLLMKEVPPEGDTIDGIFVPGGTRIGHNTQGIMRRRDIFGDDADIFRPERWLNISPGKRQEMVQTTELVFGYGRWGCLGKPVAFLELNKVYVELLRRFDFEILYPNRPWHEKNYNMFFHSELWMRVTDRAEKTH</sequence>
<comment type="caution">
    <text evidence="1">The sequence shown here is derived from an EMBL/GenBank/DDBJ whole genome shotgun (WGS) entry which is preliminary data.</text>
</comment>
<evidence type="ECO:0000313" key="1">
    <source>
        <dbReference type="EMBL" id="KAH6640368.1"/>
    </source>
</evidence>
<evidence type="ECO:0000313" key="2">
    <source>
        <dbReference type="Proteomes" id="UP000724584"/>
    </source>
</evidence>
<keyword evidence="2" id="KW-1185">Reference proteome</keyword>
<organism evidence="1 2">
    <name type="scientific">Chaetomium tenue</name>
    <dbReference type="NCBI Taxonomy" id="1854479"/>
    <lineage>
        <taxon>Eukaryota</taxon>
        <taxon>Fungi</taxon>
        <taxon>Dikarya</taxon>
        <taxon>Ascomycota</taxon>
        <taxon>Pezizomycotina</taxon>
        <taxon>Sordariomycetes</taxon>
        <taxon>Sordariomycetidae</taxon>
        <taxon>Sordariales</taxon>
        <taxon>Chaetomiaceae</taxon>
        <taxon>Chaetomium</taxon>
    </lineage>
</organism>
<name>A0ACB7PH17_9PEZI</name>
<protein>
    <submittedName>
        <fullName evidence="1">Cytochrome P450</fullName>
    </submittedName>
</protein>
<gene>
    <name evidence="1" type="ORF">F5144DRAFT_589858</name>
</gene>
<dbReference type="EMBL" id="JAGIZQ010000002">
    <property type="protein sequence ID" value="KAH6640368.1"/>
    <property type="molecule type" value="Genomic_DNA"/>
</dbReference>